<dbReference type="InterPro" id="IPR040451">
    <property type="entry name" value="GH81_N"/>
</dbReference>
<dbReference type="Gene3D" id="1.10.287.1170">
    <property type="entry name" value="glycoside hydrolase family 81 endo-[beta] glucanase"/>
    <property type="match status" value="1"/>
</dbReference>
<keyword evidence="7" id="KW-0961">Cell wall biogenesis/degradation</keyword>
<dbReference type="GO" id="GO:0052861">
    <property type="term" value="F:endo-1,3(4)-beta-glucanase activity"/>
    <property type="evidence" value="ECO:0007669"/>
    <property type="project" value="InterPro"/>
</dbReference>
<keyword evidence="8" id="KW-0624">Polysaccharide degradation</keyword>
<accession>A0A9P0W102</accession>
<dbReference type="Gene3D" id="1.20.5.420">
    <property type="entry name" value="Immunoglobulin FC, subunit C"/>
    <property type="match status" value="1"/>
</dbReference>
<feature type="domain" description="Glycosyl hydrolase family 81 C-terminal" evidence="11">
    <location>
        <begin position="703"/>
        <end position="1058"/>
    </location>
</feature>
<keyword evidence="4" id="KW-0378">Hydrolase</keyword>
<dbReference type="InterPro" id="IPR040720">
    <property type="entry name" value="GH81_C"/>
</dbReference>
<evidence type="ECO:0000256" key="8">
    <source>
        <dbReference type="ARBA" id="ARBA00023326"/>
    </source>
</evidence>
<feature type="signal peptide" evidence="9">
    <location>
        <begin position="1"/>
        <end position="19"/>
    </location>
</feature>
<dbReference type="PANTHER" id="PTHR31983">
    <property type="entry name" value="ENDO-1,3(4)-BETA-GLUCANASE 1"/>
    <property type="match status" value="1"/>
</dbReference>
<dbReference type="PANTHER" id="PTHR31983:SF20">
    <property type="entry name" value="GLUCAN ENDO-1,3-BETA-D-GLUCOSIDASE 1"/>
    <property type="match status" value="1"/>
</dbReference>
<dbReference type="Proteomes" id="UP000837801">
    <property type="component" value="Unassembled WGS sequence"/>
</dbReference>
<evidence type="ECO:0000256" key="1">
    <source>
        <dbReference type="ARBA" id="ARBA00000382"/>
    </source>
</evidence>
<dbReference type="EMBL" id="CAKXYY010000022">
    <property type="protein sequence ID" value="CAH2355119.1"/>
    <property type="molecule type" value="Genomic_DNA"/>
</dbReference>
<evidence type="ECO:0000256" key="2">
    <source>
        <dbReference type="ARBA" id="ARBA00010730"/>
    </source>
</evidence>
<dbReference type="GO" id="GO:0042973">
    <property type="term" value="F:glucan endo-1,3-beta-D-glucosidase activity"/>
    <property type="evidence" value="ECO:0007669"/>
    <property type="project" value="UniProtKB-EC"/>
</dbReference>
<protein>
    <recommendedName>
        <fullName evidence="3">glucan endo-1,3-beta-D-glucosidase</fullName>
        <ecNumber evidence="3">3.2.1.39</ecNumber>
    </recommendedName>
</protein>
<dbReference type="Pfam" id="PF17652">
    <property type="entry name" value="Glyco_hydro81C"/>
    <property type="match status" value="1"/>
</dbReference>
<dbReference type="Gene3D" id="2.70.98.30">
    <property type="entry name" value="Golgi alpha-mannosidase II, domain 4"/>
    <property type="match status" value="1"/>
</dbReference>
<feature type="domain" description="Glycosyl hydrolase family 81 N-terminal" evidence="10">
    <location>
        <begin position="371"/>
        <end position="693"/>
    </location>
</feature>
<evidence type="ECO:0000256" key="6">
    <source>
        <dbReference type="ARBA" id="ARBA00023295"/>
    </source>
</evidence>
<dbReference type="GO" id="GO:0009986">
    <property type="term" value="C:cell surface"/>
    <property type="evidence" value="ECO:0007669"/>
    <property type="project" value="TreeGrafter"/>
</dbReference>
<dbReference type="GO" id="GO:0071555">
    <property type="term" value="P:cell wall organization"/>
    <property type="evidence" value="ECO:0007669"/>
    <property type="project" value="UniProtKB-KW"/>
</dbReference>
<keyword evidence="6" id="KW-0326">Glycosidase</keyword>
<evidence type="ECO:0000256" key="7">
    <source>
        <dbReference type="ARBA" id="ARBA00023316"/>
    </source>
</evidence>
<dbReference type="InterPro" id="IPR005200">
    <property type="entry name" value="Endo-beta-glucanase"/>
</dbReference>
<dbReference type="Pfam" id="PF03639">
    <property type="entry name" value="Glyco_hydro_81"/>
    <property type="match status" value="1"/>
</dbReference>
<evidence type="ECO:0000259" key="11">
    <source>
        <dbReference type="Pfam" id="PF17652"/>
    </source>
</evidence>
<dbReference type="GO" id="GO:0000272">
    <property type="term" value="P:polysaccharide catabolic process"/>
    <property type="evidence" value="ECO:0007669"/>
    <property type="project" value="UniProtKB-KW"/>
</dbReference>
<comment type="similarity">
    <text evidence="2">Belongs to the glycosyl hydrolase 81 family.</text>
</comment>
<comment type="caution">
    <text evidence="12">The sequence shown here is derived from an EMBL/GenBank/DDBJ whole genome shotgun (WGS) entry which is preliminary data.</text>
</comment>
<dbReference type="OrthoDB" id="4473401at2759"/>
<evidence type="ECO:0000256" key="9">
    <source>
        <dbReference type="SAM" id="SignalP"/>
    </source>
</evidence>
<keyword evidence="13" id="KW-1185">Reference proteome</keyword>
<gene>
    <name evidence="12" type="ORF">CLIB1423_22S00166</name>
</gene>
<reference evidence="12" key="1">
    <citation type="submission" date="2022-03" db="EMBL/GenBank/DDBJ databases">
        <authorList>
            <person name="Legras J.-L."/>
            <person name="Devillers H."/>
            <person name="Grondin C."/>
        </authorList>
    </citation>
    <scope>NUCLEOTIDE SEQUENCE</scope>
    <source>
        <strain evidence="12">CLIB 1423</strain>
    </source>
</reference>
<dbReference type="AlphaFoldDB" id="A0A9P0W102"/>
<evidence type="ECO:0000256" key="4">
    <source>
        <dbReference type="ARBA" id="ARBA00022801"/>
    </source>
</evidence>
<name>A0A9P0W102_9ASCO</name>
<evidence type="ECO:0000256" key="3">
    <source>
        <dbReference type="ARBA" id="ARBA00012780"/>
    </source>
</evidence>
<evidence type="ECO:0000313" key="12">
    <source>
        <dbReference type="EMBL" id="CAH2355119.1"/>
    </source>
</evidence>
<comment type="catalytic activity">
    <reaction evidence="1">
        <text>Hydrolysis of (1-&gt;3)-beta-D-glucosidic linkages in (1-&gt;3)-beta-D-glucans.</text>
        <dbReference type="EC" id="3.2.1.39"/>
    </reaction>
</comment>
<keyword evidence="5" id="KW-0119">Carbohydrate metabolism</keyword>
<feature type="chain" id="PRO_5040197030" description="glucan endo-1,3-beta-D-glucosidase" evidence="9">
    <location>
        <begin position="20"/>
        <end position="1068"/>
    </location>
</feature>
<dbReference type="EC" id="3.2.1.39" evidence="3"/>
<dbReference type="PROSITE" id="PS52008">
    <property type="entry name" value="GH81"/>
    <property type="match status" value="1"/>
</dbReference>
<evidence type="ECO:0000256" key="5">
    <source>
        <dbReference type="ARBA" id="ARBA00023277"/>
    </source>
</evidence>
<organism evidence="12 13">
    <name type="scientific">[Candida] railenensis</name>
    <dbReference type="NCBI Taxonomy" id="45579"/>
    <lineage>
        <taxon>Eukaryota</taxon>
        <taxon>Fungi</taxon>
        <taxon>Dikarya</taxon>
        <taxon>Ascomycota</taxon>
        <taxon>Saccharomycotina</taxon>
        <taxon>Pichiomycetes</taxon>
        <taxon>Debaryomycetaceae</taxon>
        <taxon>Kurtzmaniella</taxon>
    </lineage>
</organism>
<evidence type="ECO:0000259" key="10">
    <source>
        <dbReference type="Pfam" id="PF03639"/>
    </source>
</evidence>
<evidence type="ECO:0000313" key="13">
    <source>
        <dbReference type="Proteomes" id="UP000837801"/>
    </source>
</evidence>
<sequence>MRLNEFSFLLLGFATVADSALIPQPYQQSTTSLTQVYHTSTEIILFQETGRPIGSASATRAESNYSSIPNPVSKGNFTVKSLTDPIVVESITRGTTVACLNCSTSTSGVLFYRRDATTSGCSTSAATGTFTNLVETTVYRTSTDFVACTECIEKANSGTATILLSSKLVSTEPSAITLETTLLEVTSNTVTCSESSSSVLAKTSINMAETTVSKTSKETITYSESSTLVFTDTSTNIVETTLHETDTVTVPCDECLEEASTSFLTSCTSVIDSYTLSQSQVAGTTKSFSPTSVTTVSTITFTTSTISSLKSIAGTSHVISVPVTSTLTTRSSTSTTSSSTGSAYSNGYEGDLFVMVSDDVPSDTFKREELPLELPSCVSNDGSPFQTNKFYVNLFLGTQDSPIYVSPYNLNYIDTEGIGIQNNNISKRVFGTEDTNNPEYASYYYNPIDLEQLIITSSSFSNGVSLCVNTMKVNSVNIQLSVDDDTINYIEFPIVQGMGFVTSIYHGNLIPKISTLTGIQELAYFGKVSDTIDRYSVTLSDSTTWLIYVTHTSASDTFSLYVGSDAGVYYIEGTEPGNGVIIQVAFAPSDSSLISIYDQSAGIYVTEASVFGESYDSGTYAEYGFNYSTLGSSLSDEPLVFVFPHVNDSLVSPIDSTGLILPSATKGYMTGYLSNIFIMGEDLETNIQFLPWSEQIKTPDLDYSINQLKLIASAANDELSVDIADVVAAQDSNYFSGKVLDKYAYILLVLEEIVGDESLTKATLEAIQEAFEIFTTNEQYYPFIYDTKFCGVTSSASQGGDTGADYGSGYYNDHHFHYGYYVHAAAIVGYVDNLYGGTWVEDNKWWVNSLIRDVANPSEVDTYFPVSRMFDWYSGHSWAAGLFESGDGRNQESSSEDYNFAYGMKLWGRVQGDKSMESRGDLMLSIMKRSMSYYYLFKDNNEIEPSQYIGNKVAGILFENKLAYTTYFGSPDLYPEYVHGIHMLPITPASSRIRDATFVQQEWTEQISGFVGNVNTEWLGILMLNQALYDPESSYGFFSGSSFSTSYLDDGMSLTWSLAFSGGLMNSV</sequence>
<proteinExistence type="inferred from homology"/>
<keyword evidence="9" id="KW-0732">Signal</keyword>